<feature type="compositionally biased region" description="Basic and acidic residues" evidence="1">
    <location>
        <begin position="241"/>
        <end position="255"/>
    </location>
</feature>
<reference evidence="4" key="2">
    <citation type="submission" date="2015-01" db="EMBL/GenBank/DDBJ databases">
        <title>Evolutionary Origins and Diversification of the Mycorrhizal Mutualists.</title>
        <authorList>
            <consortium name="DOE Joint Genome Institute"/>
            <consortium name="Mycorrhizal Genomics Consortium"/>
            <person name="Kohler A."/>
            <person name="Kuo A."/>
            <person name="Nagy L.G."/>
            <person name="Floudas D."/>
            <person name="Copeland A."/>
            <person name="Barry K.W."/>
            <person name="Cichocki N."/>
            <person name="Veneault-Fourrey C."/>
            <person name="LaButti K."/>
            <person name="Lindquist E.A."/>
            <person name="Lipzen A."/>
            <person name="Lundell T."/>
            <person name="Morin E."/>
            <person name="Murat C."/>
            <person name="Riley R."/>
            <person name="Ohm R."/>
            <person name="Sun H."/>
            <person name="Tunlid A."/>
            <person name="Henrissat B."/>
            <person name="Grigoriev I.V."/>
            <person name="Hibbett D.S."/>
            <person name="Martin F."/>
        </authorList>
    </citation>
    <scope>NUCLEOTIDE SEQUENCE [LARGE SCALE GENOMIC DNA]</scope>
    <source>
        <strain evidence="4">UH-Slu-Lm8-n1</strain>
    </source>
</reference>
<evidence type="ECO:0000313" key="4">
    <source>
        <dbReference type="Proteomes" id="UP000054485"/>
    </source>
</evidence>
<dbReference type="AlphaFoldDB" id="A0A0D0AQS9"/>
<dbReference type="HOGENOM" id="CLU_736023_0_0_1"/>
<dbReference type="EMBL" id="KN835768">
    <property type="protein sequence ID" value="KIK34343.1"/>
    <property type="molecule type" value="Genomic_DNA"/>
</dbReference>
<evidence type="ECO:0000256" key="1">
    <source>
        <dbReference type="SAM" id="MobiDB-lite"/>
    </source>
</evidence>
<keyword evidence="4" id="KW-1185">Reference proteome</keyword>
<dbReference type="OrthoDB" id="29460at2759"/>
<sequence length="376" mass="42595">MISRTRRALLSLVFAPWVSAAPTMQRSELLLVESSCNFDLSTIQHELCAIVHDVAKVVEDEAAVNTPYIIDLSEYSQKGECGVIFTASAAHLQTIFYTSIAARSPNHDSGAGQPIVIEHNTESREQIMNHIISAIDELAVNSLIFPEIRFSTNGGPVLINFVLLSDRQIDKLDSVWCIRRLTWESLAVCDQEPLESWKITPSDDGRPKRHNLMEELFRGKMQWKRNGGTVKNGASESNNLPREEGGHNVDIRGDEEIVNEDDDEKLDDGHPEENPTDEQQEFLPPVNSNPWSIIFILLMIRLFYARLRGLLRLYQKPNRFRVGETMLLRWVHEDINFDDEEEDTMVNGGDGLITGEEIPLKPSPRKNFVIQYGSAQ</sequence>
<feature type="chain" id="PRO_5002206919" evidence="2">
    <location>
        <begin position="21"/>
        <end position="376"/>
    </location>
</feature>
<feature type="compositionally biased region" description="Acidic residues" evidence="1">
    <location>
        <begin position="256"/>
        <end position="266"/>
    </location>
</feature>
<organism evidence="3 4">
    <name type="scientific">Suillus luteus UH-Slu-Lm8-n1</name>
    <dbReference type="NCBI Taxonomy" id="930992"/>
    <lineage>
        <taxon>Eukaryota</taxon>
        <taxon>Fungi</taxon>
        <taxon>Dikarya</taxon>
        <taxon>Basidiomycota</taxon>
        <taxon>Agaricomycotina</taxon>
        <taxon>Agaricomycetes</taxon>
        <taxon>Agaricomycetidae</taxon>
        <taxon>Boletales</taxon>
        <taxon>Suillineae</taxon>
        <taxon>Suillaceae</taxon>
        <taxon>Suillus</taxon>
    </lineage>
</organism>
<protein>
    <submittedName>
        <fullName evidence="3">Uncharacterized protein</fullName>
    </submittedName>
</protein>
<accession>A0A0D0AQS9</accession>
<keyword evidence="2" id="KW-0732">Signal</keyword>
<feature type="region of interest" description="Disordered" evidence="1">
    <location>
        <begin position="225"/>
        <end position="284"/>
    </location>
</feature>
<evidence type="ECO:0000313" key="3">
    <source>
        <dbReference type="EMBL" id="KIK34343.1"/>
    </source>
</evidence>
<proteinExistence type="predicted"/>
<name>A0A0D0AQS9_9AGAM</name>
<reference evidence="3 4" key="1">
    <citation type="submission" date="2014-04" db="EMBL/GenBank/DDBJ databases">
        <authorList>
            <consortium name="DOE Joint Genome Institute"/>
            <person name="Kuo A."/>
            <person name="Ruytinx J."/>
            <person name="Rineau F."/>
            <person name="Colpaert J."/>
            <person name="Kohler A."/>
            <person name="Nagy L.G."/>
            <person name="Floudas D."/>
            <person name="Copeland A."/>
            <person name="Barry K.W."/>
            <person name="Cichocki N."/>
            <person name="Veneault-Fourrey C."/>
            <person name="LaButti K."/>
            <person name="Lindquist E.A."/>
            <person name="Lipzen A."/>
            <person name="Lundell T."/>
            <person name="Morin E."/>
            <person name="Murat C."/>
            <person name="Sun H."/>
            <person name="Tunlid A."/>
            <person name="Henrissat B."/>
            <person name="Grigoriev I.V."/>
            <person name="Hibbett D.S."/>
            <person name="Martin F."/>
            <person name="Nordberg H.P."/>
            <person name="Cantor M.N."/>
            <person name="Hua S.X."/>
        </authorList>
    </citation>
    <scope>NUCLEOTIDE SEQUENCE [LARGE SCALE GENOMIC DNA]</scope>
    <source>
        <strain evidence="3 4">UH-Slu-Lm8-n1</strain>
    </source>
</reference>
<gene>
    <name evidence="3" type="ORF">CY34DRAFT_110315</name>
</gene>
<dbReference type="Proteomes" id="UP000054485">
    <property type="component" value="Unassembled WGS sequence"/>
</dbReference>
<feature type="signal peptide" evidence="2">
    <location>
        <begin position="1"/>
        <end position="20"/>
    </location>
</feature>
<dbReference type="InParanoid" id="A0A0D0AQS9"/>
<evidence type="ECO:0000256" key="2">
    <source>
        <dbReference type="SAM" id="SignalP"/>
    </source>
</evidence>